<feature type="domain" description="Fibronectin type-III" evidence="3">
    <location>
        <begin position="889"/>
        <end position="976"/>
    </location>
</feature>
<evidence type="ECO:0000256" key="2">
    <source>
        <dbReference type="SAM" id="Phobius"/>
    </source>
</evidence>
<reference evidence="4 5" key="1">
    <citation type="submission" date="2020-06" db="EMBL/GenBank/DDBJ databases">
        <authorList>
            <consortium name="Wellcome Sanger Institute Data Sharing"/>
        </authorList>
    </citation>
    <scope>NUCLEOTIDE SEQUENCE [LARGE SCALE GENOMIC DNA]</scope>
</reference>
<dbReference type="SMART" id="SM00060">
    <property type="entry name" value="FN3"/>
    <property type="match status" value="8"/>
</dbReference>
<evidence type="ECO:0000313" key="5">
    <source>
        <dbReference type="Proteomes" id="UP000694580"/>
    </source>
</evidence>
<feature type="region of interest" description="Disordered" evidence="1">
    <location>
        <begin position="235"/>
        <end position="294"/>
    </location>
</feature>
<evidence type="ECO:0000259" key="3">
    <source>
        <dbReference type="PROSITE" id="PS50853"/>
    </source>
</evidence>
<dbReference type="PANTHER" id="PTHR24099">
    <property type="entry name" value="E3 UBIQUITIN-PROTEIN LIGASE TRIM36-RELATED"/>
    <property type="match status" value="1"/>
</dbReference>
<dbReference type="PANTHER" id="PTHR24099:SF14">
    <property type="entry name" value="FIBRONECTIN TYPE III DOMAIN CONTAINING 3C2-RELATED"/>
    <property type="match status" value="1"/>
</dbReference>
<dbReference type="Pfam" id="PF00041">
    <property type="entry name" value="fn3"/>
    <property type="match status" value="6"/>
</dbReference>
<reference evidence="4" key="3">
    <citation type="submission" date="2025-09" db="UniProtKB">
        <authorList>
            <consortium name="Ensembl"/>
        </authorList>
    </citation>
    <scope>IDENTIFICATION</scope>
</reference>
<feature type="domain" description="Fibronectin type-III" evidence="3">
    <location>
        <begin position="792"/>
        <end position="882"/>
    </location>
</feature>
<dbReference type="AlphaFoldDB" id="A0AAY4E6Y7"/>
<dbReference type="InterPro" id="IPR036116">
    <property type="entry name" value="FN3_sf"/>
</dbReference>
<dbReference type="InterPro" id="IPR050617">
    <property type="entry name" value="E3_ligase_FN3/SPRY"/>
</dbReference>
<keyword evidence="2" id="KW-1133">Transmembrane helix</keyword>
<dbReference type="Ensembl" id="ENSDCDT00010063873.1">
    <property type="protein sequence ID" value="ENSDCDP00010053370.1"/>
    <property type="gene ID" value="ENSDCDG00010031000.1"/>
</dbReference>
<dbReference type="InterPro" id="IPR013783">
    <property type="entry name" value="Ig-like_fold"/>
</dbReference>
<keyword evidence="2" id="KW-0812">Transmembrane</keyword>
<feature type="compositionally biased region" description="Basic and acidic residues" evidence="1">
    <location>
        <begin position="31"/>
        <end position="41"/>
    </location>
</feature>
<dbReference type="CDD" id="cd00063">
    <property type="entry name" value="FN3"/>
    <property type="match status" value="8"/>
</dbReference>
<feature type="domain" description="Fibronectin type-III" evidence="3">
    <location>
        <begin position="410"/>
        <end position="505"/>
    </location>
</feature>
<evidence type="ECO:0000256" key="1">
    <source>
        <dbReference type="SAM" id="MobiDB-lite"/>
    </source>
</evidence>
<name>A0AAY4E6Y7_9TELE</name>
<keyword evidence="2" id="KW-0472">Membrane</keyword>
<keyword evidence="5" id="KW-1185">Reference proteome</keyword>
<dbReference type="GeneTree" id="ENSGT00940000163592"/>
<dbReference type="Gene3D" id="2.60.40.10">
    <property type="entry name" value="Immunoglobulins"/>
    <property type="match status" value="8"/>
</dbReference>
<feature type="domain" description="Fibronectin type-III" evidence="3">
    <location>
        <begin position="308"/>
        <end position="409"/>
    </location>
</feature>
<dbReference type="PRINTS" id="PR00014">
    <property type="entry name" value="FNTYPEIII"/>
</dbReference>
<feature type="region of interest" description="Disordered" evidence="1">
    <location>
        <begin position="1"/>
        <end position="64"/>
    </location>
</feature>
<gene>
    <name evidence="4" type="primary">LOC114768466</name>
</gene>
<feature type="compositionally biased region" description="Polar residues" evidence="1">
    <location>
        <begin position="276"/>
        <end position="289"/>
    </location>
</feature>
<feature type="domain" description="Fibronectin type-III" evidence="3">
    <location>
        <begin position="977"/>
        <end position="1074"/>
    </location>
</feature>
<feature type="domain" description="Fibronectin type-III" evidence="3">
    <location>
        <begin position="695"/>
        <end position="788"/>
    </location>
</feature>
<dbReference type="Proteomes" id="UP000694580">
    <property type="component" value="Chromosome 18"/>
</dbReference>
<feature type="domain" description="Fibronectin type-III" evidence="3">
    <location>
        <begin position="599"/>
        <end position="691"/>
    </location>
</feature>
<feature type="domain" description="Fibronectin type-III" evidence="3">
    <location>
        <begin position="507"/>
        <end position="595"/>
    </location>
</feature>
<dbReference type="SUPFAM" id="SSF49265">
    <property type="entry name" value="Fibronectin type III"/>
    <property type="match status" value="6"/>
</dbReference>
<dbReference type="PROSITE" id="PS50853">
    <property type="entry name" value="FN3"/>
    <property type="match status" value="8"/>
</dbReference>
<dbReference type="FunFam" id="2.60.40.10:FF:000373">
    <property type="entry name" value="fibronectin type-III domain-containing protein 3A isoform X1"/>
    <property type="match status" value="1"/>
</dbReference>
<accession>A0AAY4E6Y7</accession>
<feature type="transmembrane region" description="Helical" evidence="2">
    <location>
        <begin position="1193"/>
        <end position="1218"/>
    </location>
</feature>
<dbReference type="InterPro" id="IPR003961">
    <property type="entry name" value="FN3_dom"/>
</dbReference>
<sequence>MSTPLRGGVAGSGDPSSDRDATGRARRRSRVSRDAPRRAEPLRCCGNVGGHEVERKPSPPGEMDPALAPMEVSPLQLAEMILVQVGPGEAFTVPPDGGNFQYITGPVPLPMLPHSGTMAPPVFLPPSYVPQVMEDNSMCKLLVLPHAVEFLPSLGPPPVPHLAHYPLPQAALLPHSHMYPAEMHPHYLHHIHTVPVYSSTEQDPMCQTVATPSLKLQEPMSRRLKDRPLSIANTVSARPSHAPDQSYCKGAHPSLHNGHSKPPTNPDLSARPPKHNTLSGQTSVSSPLDSKSIGADGELRRMGELLSSVCKPTVSSLTCRSAVLSWRPAGADKHTLRHTPPPFCYELALSQSAAEGDFRPVYQGTDTTYTISKLRPATQYYVRVCAASDSVKGTSSEVVCFTTLCAPPDPPKAPRLLLRTKNSLGIEWKCPKDNGSKILAYLLECSEGKQENFREAYCGSLKQFKLHRLTPSTKYTFRVAARNQLGVSAFSEVLTCCTAGCAPPPPAPPRLRAAGVSWLSLEWSAPCGPPSRDTFTHLLEMEEGPDFKPQHVGQELSYTVKNLQRCTAYHFRVLVANSEGCSQPSAVVKYWTCADPPTCPSRLRLHSPPLSHSIHTIWDAPEDDGGSPISHYVLELSHTDDAWEAVYTGLQTEYVCEGLDPGPLYKVRVYCQNRGGQSQVSEILSVRTAPVHPGPCRALRVSDTATNSEIPLSWEAPVQDGGSAVCVYAVEMAAPSGVARAHLFEGPELCFTARALQPAATYRFWVRAGNQAGWGPWSEACEASTAAGSPGKCGPPKLTVTGPASLQASWEEPVCNASEVCEFRLEWGEQRDALSVVSCGPSTSHVLTDLRPATEYFCRIQAINNAGIGPVGDMAVATTLPSVPAVVEGVEEMRVTTSPSPTQIALQWKEPCCHGAEILGYNIDLGEQLPLSVGKTSQYLVDRLQPNTTYRVRVQAVNSVGAGPLSSILKVRTAPLPPNPPMLECTVLGPHTLKLRWGEGSSRAQLTRGTLYSLHMQDGGDRMPCVYRGPCHSFKLQRLREGTEYCFCIQAIRGAGTGPLSPLYRFCTARSPPPQLKAPKIELVDWNEYTVTWETLQPMRGDFIIYTLQLLRGKEAEQVYCGPAASYTWHGTPAGSDWRVRVCAGRQRPHGTALWGQYSLSTAMENAEKQQDARPVGILHGHCRKSWTITDELFAFLVLLAFGIVAILFAALIQYFLLNKD</sequence>
<proteinExistence type="predicted"/>
<protein>
    <recommendedName>
        <fullName evidence="3">Fibronectin type-III domain-containing protein</fullName>
    </recommendedName>
</protein>
<organism evidence="4 5">
    <name type="scientific">Denticeps clupeoides</name>
    <name type="common">denticle herring</name>
    <dbReference type="NCBI Taxonomy" id="299321"/>
    <lineage>
        <taxon>Eukaryota</taxon>
        <taxon>Metazoa</taxon>
        <taxon>Chordata</taxon>
        <taxon>Craniata</taxon>
        <taxon>Vertebrata</taxon>
        <taxon>Euteleostomi</taxon>
        <taxon>Actinopterygii</taxon>
        <taxon>Neopterygii</taxon>
        <taxon>Teleostei</taxon>
        <taxon>Clupei</taxon>
        <taxon>Clupeiformes</taxon>
        <taxon>Denticipitoidei</taxon>
        <taxon>Denticipitidae</taxon>
        <taxon>Denticeps</taxon>
    </lineage>
</organism>
<evidence type="ECO:0000313" key="4">
    <source>
        <dbReference type="Ensembl" id="ENSDCDP00010053370.1"/>
    </source>
</evidence>
<reference evidence="4" key="2">
    <citation type="submission" date="2025-08" db="UniProtKB">
        <authorList>
            <consortium name="Ensembl"/>
        </authorList>
    </citation>
    <scope>IDENTIFICATION</scope>
</reference>